<dbReference type="RefSeq" id="WP_283410550.1">
    <property type="nucleotide sequence ID" value="NZ_FXUF01000017.1"/>
</dbReference>
<dbReference type="InterPro" id="IPR009057">
    <property type="entry name" value="Homeodomain-like_sf"/>
</dbReference>
<dbReference type="AlphaFoldDB" id="A0AA45WYG1"/>
<reference evidence="4" key="1">
    <citation type="submission" date="2017-05" db="EMBL/GenBank/DDBJ databases">
        <authorList>
            <person name="Varghese N."/>
            <person name="Submissions S."/>
        </authorList>
    </citation>
    <scope>NUCLEOTIDE SEQUENCE</scope>
    <source>
        <strain evidence="4">Su22</strain>
    </source>
</reference>
<dbReference type="GO" id="GO:0003677">
    <property type="term" value="F:DNA binding"/>
    <property type="evidence" value="ECO:0007669"/>
    <property type="project" value="UniProtKB-UniRule"/>
</dbReference>
<feature type="domain" description="HTH tetR-type" evidence="3">
    <location>
        <begin position="2"/>
        <end position="62"/>
    </location>
</feature>
<evidence type="ECO:0000256" key="2">
    <source>
        <dbReference type="PROSITE-ProRule" id="PRU00335"/>
    </source>
</evidence>
<evidence type="ECO:0000313" key="4">
    <source>
        <dbReference type="EMBL" id="SMP68755.1"/>
    </source>
</evidence>
<dbReference type="EMBL" id="FXUF01000017">
    <property type="protein sequence ID" value="SMP68755.1"/>
    <property type="molecule type" value="Genomic_DNA"/>
</dbReference>
<evidence type="ECO:0000259" key="3">
    <source>
        <dbReference type="PROSITE" id="PS50977"/>
    </source>
</evidence>
<gene>
    <name evidence="4" type="ORF">SAMN06296020_11755</name>
</gene>
<organism evidence="4 5">
    <name type="scientific">Anoxynatronum buryatiense</name>
    <dbReference type="NCBI Taxonomy" id="489973"/>
    <lineage>
        <taxon>Bacteria</taxon>
        <taxon>Bacillati</taxon>
        <taxon>Bacillota</taxon>
        <taxon>Clostridia</taxon>
        <taxon>Eubacteriales</taxon>
        <taxon>Clostridiaceae</taxon>
        <taxon>Anoxynatronum</taxon>
    </lineage>
</organism>
<dbReference type="PANTHER" id="PTHR30328:SF54">
    <property type="entry name" value="HTH-TYPE TRANSCRIPTIONAL REPRESSOR SCO4008"/>
    <property type="match status" value="1"/>
</dbReference>
<dbReference type="InterPro" id="IPR001647">
    <property type="entry name" value="HTH_TetR"/>
</dbReference>
<dbReference type="GO" id="GO:0006355">
    <property type="term" value="P:regulation of DNA-templated transcription"/>
    <property type="evidence" value="ECO:0007669"/>
    <property type="project" value="UniProtKB-ARBA"/>
</dbReference>
<protein>
    <submittedName>
        <fullName evidence="4">Transcriptional regulator, TetR family</fullName>
    </submittedName>
</protein>
<keyword evidence="5" id="KW-1185">Reference proteome</keyword>
<keyword evidence="1 2" id="KW-0238">DNA-binding</keyword>
<dbReference type="PRINTS" id="PR00455">
    <property type="entry name" value="HTHTETR"/>
</dbReference>
<dbReference type="Gene3D" id="1.10.357.10">
    <property type="entry name" value="Tetracycline Repressor, domain 2"/>
    <property type="match status" value="1"/>
</dbReference>
<dbReference type="PANTHER" id="PTHR30328">
    <property type="entry name" value="TRANSCRIPTIONAL REPRESSOR"/>
    <property type="match status" value="1"/>
</dbReference>
<name>A0AA45WYG1_9CLOT</name>
<dbReference type="InterPro" id="IPR050109">
    <property type="entry name" value="HTH-type_TetR-like_transc_reg"/>
</dbReference>
<accession>A0AA45WYG1</accession>
<dbReference type="PROSITE" id="PS50977">
    <property type="entry name" value="HTH_TETR_2"/>
    <property type="match status" value="1"/>
</dbReference>
<comment type="caution">
    <text evidence="4">The sequence shown here is derived from an EMBL/GenBank/DDBJ whole genome shotgun (WGS) entry which is preliminary data.</text>
</comment>
<evidence type="ECO:0000313" key="5">
    <source>
        <dbReference type="Proteomes" id="UP001158066"/>
    </source>
</evidence>
<evidence type="ECO:0000256" key="1">
    <source>
        <dbReference type="ARBA" id="ARBA00023125"/>
    </source>
</evidence>
<dbReference type="SUPFAM" id="SSF46689">
    <property type="entry name" value="Homeodomain-like"/>
    <property type="match status" value="1"/>
</dbReference>
<proteinExistence type="predicted"/>
<dbReference type="Pfam" id="PF00440">
    <property type="entry name" value="TetR_N"/>
    <property type="match status" value="1"/>
</dbReference>
<feature type="DNA-binding region" description="H-T-H motif" evidence="2">
    <location>
        <begin position="25"/>
        <end position="44"/>
    </location>
</feature>
<dbReference type="Proteomes" id="UP001158066">
    <property type="component" value="Unassembled WGS sequence"/>
</dbReference>
<sequence length="186" mass="21533">MELNREKIVQAAINQFNTQGIQGASISAIAAEAGISKGTLYYYYQSKDSLIHDCFSIVKQNAKEITFLHLDMSLPPEQLIREFVHASFRWPLTYPEQLRFMDSYISLYFYEKKAYSLFLFDMLCEENVTPAMRNALRDDLPLELLNFLVGKTLTHVCKYAIACPEFINNEAYIKASAEMIWNMIKK</sequence>